<keyword evidence="2" id="KW-1185">Reference proteome</keyword>
<sequence>MPETKDTSLQEIHKTLDLCNFCTRMIGLSFIDDSPASVFAKIKTNSIFLISALSLTLLVVAEIAYVTSLIIRTASVAEFVTSLHIVGYGSMSFCKLLTLWFKRHTFRKLIEELADIWPVTPENQEEADIKQESLKELRLGQFWYAFFNVLGVIWYNITPILIHLYRKSRGLPSVMGYVWHAAYPFDKTKPINHVFVYAFECFAGSSSMWTMVSSDMIFTSMASHIGLLLRVLQVKIRRLGVDAAEVDGSLATDTPAPSDGVGYYQDINTFSLVNLINVMLSSVNICCVMFVIVLLEPWMEMSNKFFLGAALTQVGILCWYADEIYRASVGVADAVYASGWYNGDVRARRALVVLIQSSDDCSSRCSNVFDPVCGRVDDGASRNVRRYQNLCHLNKIKCILGHSFDVKQVPGSFCGIKEHQPYYTTQNGRRINDFGIVGAAQECNHTCPTFCVDTYDPVCAQIWNEFMNKSTSKPMINHCHVDLFSCSYARNVTIQPLTMCYSTLAKQLQTLNKSSLGVLTLLQVHSSILHLASIHDPLDLTNDNNDNRKAY</sequence>
<dbReference type="EMBL" id="CM046131">
    <property type="protein sequence ID" value="KAI8429772.1"/>
    <property type="molecule type" value="Genomic_DNA"/>
</dbReference>
<gene>
    <name evidence="1" type="ORF">MSG28_000313</name>
</gene>
<proteinExistence type="predicted"/>
<evidence type="ECO:0000313" key="1">
    <source>
        <dbReference type="EMBL" id="KAI8429772.1"/>
    </source>
</evidence>
<reference evidence="1 2" key="1">
    <citation type="journal article" date="2022" name="Genome Biol. Evol.">
        <title>The Spruce Budworm Genome: Reconstructing the Evolutionary History of Antifreeze Proteins.</title>
        <authorList>
            <person name="Beliveau C."/>
            <person name="Gagne P."/>
            <person name="Picq S."/>
            <person name="Vernygora O."/>
            <person name="Keeling C.I."/>
            <person name="Pinkney K."/>
            <person name="Doucet D."/>
            <person name="Wen F."/>
            <person name="Johnston J.S."/>
            <person name="Maaroufi H."/>
            <person name="Boyle B."/>
            <person name="Laroche J."/>
            <person name="Dewar K."/>
            <person name="Juretic N."/>
            <person name="Blackburn G."/>
            <person name="Nisole A."/>
            <person name="Brunet B."/>
            <person name="Brandao M."/>
            <person name="Lumley L."/>
            <person name="Duan J."/>
            <person name="Quan G."/>
            <person name="Lucarotti C.J."/>
            <person name="Roe A.D."/>
            <person name="Sperling F.A.H."/>
            <person name="Levesque R.C."/>
            <person name="Cusson M."/>
        </authorList>
    </citation>
    <scope>NUCLEOTIDE SEQUENCE [LARGE SCALE GENOMIC DNA]</scope>
    <source>
        <strain evidence="1">Glfc:IPQL:Cfum</strain>
    </source>
</reference>
<comment type="caution">
    <text evidence="1">The sequence shown here is derived from an EMBL/GenBank/DDBJ whole genome shotgun (WGS) entry which is preliminary data.</text>
</comment>
<protein>
    <submittedName>
        <fullName evidence="1">Uncharacterized protein</fullName>
    </submittedName>
</protein>
<dbReference type="Proteomes" id="UP001064048">
    <property type="component" value="Chromosome Z"/>
</dbReference>
<name>A0ACC0K013_CHOFU</name>
<organism evidence="1 2">
    <name type="scientific">Choristoneura fumiferana</name>
    <name type="common">Spruce budworm moth</name>
    <name type="synonym">Archips fumiferana</name>
    <dbReference type="NCBI Taxonomy" id="7141"/>
    <lineage>
        <taxon>Eukaryota</taxon>
        <taxon>Metazoa</taxon>
        <taxon>Ecdysozoa</taxon>
        <taxon>Arthropoda</taxon>
        <taxon>Hexapoda</taxon>
        <taxon>Insecta</taxon>
        <taxon>Pterygota</taxon>
        <taxon>Neoptera</taxon>
        <taxon>Endopterygota</taxon>
        <taxon>Lepidoptera</taxon>
        <taxon>Glossata</taxon>
        <taxon>Ditrysia</taxon>
        <taxon>Tortricoidea</taxon>
        <taxon>Tortricidae</taxon>
        <taxon>Tortricinae</taxon>
        <taxon>Choristoneura</taxon>
    </lineage>
</organism>
<accession>A0ACC0K013</accession>
<evidence type="ECO:0000313" key="2">
    <source>
        <dbReference type="Proteomes" id="UP001064048"/>
    </source>
</evidence>